<dbReference type="Pfam" id="PF03061">
    <property type="entry name" value="4HBT"/>
    <property type="match status" value="1"/>
</dbReference>
<reference evidence="3" key="1">
    <citation type="submission" date="2024-07" db="EMBL/GenBank/DDBJ databases">
        <title>Halotolerant mesophilic bacterium Ornithinibacillus sp. 4-3, sp. nov., isolated from soil.</title>
        <authorList>
            <person name="Sidarenka A.V."/>
            <person name="Guliayeva D.E."/>
            <person name="Leanovich S.I."/>
            <person name="Hileuskaya K.S."/>
            <person name="Akhremchuk A.E."/>
            <person name="Sikolenko M.A."/>
            <person name="Valentovich L.N."/>
        </authorList>
    </citation>
    <scope>NUCLEOTIDE SEQUENCE</scope>
    <source>
        <strain evidence="3">4-3</strain>
    </source>
</reference>
<feature type="domain" description="Thioesterase" evidence="2">
    <location>
        <begin position="47"/>
        <end position="121"/>
    </location>
</feature>
<dbReference type="AlphaFoldDB" id="A0AB39HQ76"/>
<name>A0AB39HQ76_9BACI</name>
<organism evidence="3">
    <name type="scientific">Ornithinibacillus sp. 4-3</name>
    <dbReference type="NCBI Taxonomy" id="3231488"/>
    <lineage>
        <taxon>Bacteria</taxon>
        <taxon>Bacillati</taxon>
        <taxon>Bacillota</taxon>
        <taxon>Bacilli</taxon>
        <taxon>Bacillales</taxon>
        <taxon>Bacillaceae</taxon>
        <taxon>Ornithinibacillus</taxon>
    </lineage>
</organism>
<dbReference type="CDD" id="cd03443">
    <property type="entry name" value="PaaI_thioesterase"/>
    <property type="match status" value="1"/>
</dbReference>
<dbReference type="NCBIfam" id="TIGR00369">
    <property type="entry name" value="unchar_dom_1"/>
    <property type="match status" value="1"/>
</dbReference>
<dbReference type="InterPro" id="IPR003736">
    <property type="entry name" value="PAAI_dom"/>
</dbReference>
<dbReference type="Gene3D" id="3.10.129.10">
    <property type="entry name" value="Hotdog Thioesterase"/>
    <property type="match status" value="1"/>
</dbReference>
<dbReference type="RefSeq" id="WP_368653094.1">
    <property type="nucleotide sequence ID" value="NZ_CP162599.1"/>
</dbReference>
<dbReference type="PANTHER" id="PTHR42856:SF1">
    <property type="entry name" value="ACYL-COENZYME A THIOESTERASE PAAI"/>
    <property type="match status" value="1"/>
</dbReference>
<keyword evidence="1 3" id="KW-0378">Hydrolase</keyword>
<accession>A0AB39HQ76</accession>
<sequence>MEERLKRLEREFNESTFWQFLGIHIIEIKEGTAKTELNIHPSLLNVNGTLHGGIYATILDSTMGLTSRTIGMDGSVTLQMNVQFLSSVTNGKVYAEANIVHRTRSTALVEGKLYDETNKLLAHSTATFKMIRK</sequence>
<gene>
    <name evidence="3" type="ORF">AB4Y30_15570</name>
</gene>
<proteinExistence type="predicted"/>
<dbReference type="InterPro" id="IPR052723">
    <property type="entry name" value="Acyl-CoA_thioesterase_PaaI"/>
</dbReference>
<protein>
    <submittedName>
        <fullName evidence="3">PaaI family thioesterase</fullName>
        <ecNumber evidence="3">3.1.2.-</ecNumber>
    </submittedName>
</protein>
<dbReference type="EMBL" id="CP162599">
    <property type="protein sequence ID" value="XDK32405.1"/>
    <property type="molecule type" value="Genomic_DNA"/>
</dbReference>
<evidence type="ECO:0000259" key="2">
    <source>
        <dbReference type="Pfam" id="PF03061"/>
    </source>
</evidence>
<dbReference type="InterPro" id="IPR006683">
    <property type="entry name" value="Thioestr_dom"/>
</dbReference>
<dbReference type="PANTHER" id="PTHR42856">
    <property type="entry name" value="ACYL-COENZYME A THIOESTERASE PAAI"/>
    <property type="match status" value="1"/>
</dbReference>
<evidence type="ECO:0000313" key="3">
    <source>
        <dbReference type="EMBL" id="XDK32405.1"/>
    </source>
</evidence>
<evidence type="ECO:0000256" key="1">
    <source>
        <dbReference type="ARBA" id="ARBA00022801"/>
    </source>
</evidence>
<dbReference type="InterPro" id="IPR029069">
    <property type="entry name" value="HotDog_dom_sf"/>
</dbReference>
<dbReference type="SUPFAM" id="SSF54637">
    <property type="entry name" value="Thioesterase/thiol ester dehydrase-isomerase"/>
    <property type="match status" value="1"/>
</dbReference>
<dbReference type="EC" id="3.1.2.-" evidence="3"/>
<dbReference type="GO" id="GO:0016289">
    <property type="term" value="F:acyl-CoA hydrolase activity"/>
    <property type="evidence" value="ECO:0007669"/>
    <property type="project" value="TreeGrafter"/>
</dbReference>